<evidence type="ECO:0000256" key="4">
    <source>
        <dbReference type="ARBA" id="ARBA00022723"/>
    </source>
</evidence>
<keyword evidence="11" id="KW-1208">Phospholipid metabolism</keyword>
<dbReference type="NCBIfam" id="TIGR00147">
    <property type="entry name" value="YegS/Rv2252/BmrU family lipid kinase"/>
    <property type="match status" value="1"/>
</dbReference>
<dbReference type="Pfam" id="PF00781">
    <property type="entry name" value="DAGK_cat"/>
    <property type="match status" value="1"/>
</dbReference>
<keyword evidence="5" id="KW-0547">Nucleotide-binding</keyword>
<dbReference type="InterPro" id="IPR017438">
    <property type="entry name" value="ATP-NAD_kinase_N"/>
</dbReference>
<keyword evidence="8" id="KW-0460">Magnesium</keyword>
<dbReference type="SUPFAM" id="SSF111331">
    <property type="entry name" value="NAD kinase/diacylglycerol kinase-like"/>
    <property type="match status" value="1"/>
</dbReference>
<dbReference type="InterPro" id="IPR016064">
    <property type="entry name" value="NAD/diacylglycerol_kinase_sf"/>
</dbReference>
<evidence type="ECO:0000256" key="1">
    <source>
        <dbReference type="ARBA" id="ARBA00001946"/>
    </source>
</evidence>
<evidence type="ECO:0000256" key="10">
    <source>
        <dbReference type="ARBA" id="ARBA00023209"/>
    </source>
</evidence>
<dbReference type="InterPro" id="IPR005218">
    <property type="entry name" value="Diacylglycerol/lipid_kinase"/>
</dbReference>
<dbReference type="InterPro" id="IPR045540">
    <property type="entry name" value="YegS/DAGK_C"/>
</dbReference>
<dbReference type="EMBL" id="LAZR01021546">
    <property type="protein sequence ID" value="KKL84946.1"/>
    <property type="molecule type" value="Genomic_DNA"/>
</dbReference>
<evidence type="ECO:0000256" key="6">
    <source>
        <dbReference type="ARBA" id="ARBA00022777"/>
    </source>
</evidence>
<dbReference type="GO" id="GO:0008654">
    <property type="term" value="P:phospholipid biosynthetic process"/>
    <property type="evidence" value="ECO:0007669"/>
    <property type="project" value="UniProtKB-KW"/>
</dbReference>
<evidence type="ECO:0000256" key="7">
    <source>
        <dbReference type="ARBA" id="ARBA00022840"/>
    </source>
</evidence>
<feature type="domain" description="DAGKc" evidence="12">
    <location>
        <begin position="2"/>
        <end position="139"/>
    </location>
</feature>
<dbReference type="PROSITE" id="PS50146">
    <property type="entry name" value="DAGK"/>
    <property type="match status" value="1"/>
</dbReference>
<evidence type="ECO:0000256" key="3">
    <source>
        <dbReference type="ARBA" id="ARBA00022679"/>
    </source>
</evidence>
<keyword evidence="2" id="KW-0444">Lipid biosynthesis</keyword>
<proteinExistence type="predicted"/>
<keyword evidence="4" id="KW-0479">Metal-binding</keyword>
<evidence type="ECO:0000256" key="9">
    <source>
        <dbReference type="ARBA" id="ARBA00023098"/>
    </source>
</evidence>
<reference evidence="13" key="1">
    <citation type="journal article" date="2015" name="Nature">
        <title>Complex archaea that bridge the gap between prokaryotes and eukaryotes.</title>
        <authorList>
            <person name="Spang A."/>
            <person name="Saw J.H."/>
            <person name="Jorgensen S.L."/>
            <person name="Zaremba-Niedzwiedzka K."/>
            <person name="Martijn J."/>
            <person name="Lind A.E."/>
            <person name="van Eijk R."/>
            <person name="Schleper C."/>
            <person name="Guy L."/>
            <person name="Ettema T.J."/>
        </authorList>
    </citation>
    <scope>NUCLEOTIDE SEQUENCE</scope>
</reference>
<sequence>MMSSSDFAFIVNPAAGNGSTESVWPAIEAIARDRLGHFETYITTGPGTAVSLTKKAVSKRARRLVCVGGDGTLNEVINGLMETEDTARSDLILGVVPNGTGCDFIKTVRIPTDIKEAIDLIATAQYKTIDLGRLFYLDHQGRENCRYFHNIASFGLGGEVVNRVNRTTKMFGPFFSFLWSTLVSIFLYGKKKIHLRVGDSFNSECIIWNVAVANGQYHGGGMWVAPDAVVDDGLFDVTIIGDLRLFEIFLNLPKLYNGKIKEVDKVITLSGKKVEASSDQKVLL</sequence>
<keyword evidence="7" id="KW-0067">ATP-binding</keyword>
<dbReference type="Pfam" id="PF19279">
    <property type="entry name" value="YegS_C"/>
    <property type="match status" value="1"/>
</dbReference>
<accession>A0A0F9G3B9</accession>
<dbReference type="InterPro" id="IPR050187">
    <property type="entry name" value="Lipid_Phosphate_FormReg"/>
</dbReference>
<comment type="caution">
    <text evidence="13">The sequence shown here is derived from an EMBL/GenBank/DDBJ whole genome shotgun (WGS) entry which is preliminary data.</text>
</comment>
<dbReference type="Gene3D" id="3.40.50.10330">
    <property type="entry name" value="Probable inorganic polyphosphate/atp-NAD kinase, domain 1"/>
    <property type="match status" value="1"/>
</dbReference>
<evidence type="ECO:0000256" key="11">
    <source>
        <dbReference type="ARBA" id="ARBA00023264"/>
    </source>
</evidence>
<keyword evidence="9" id="KW-0443">Lipid metabolism</keyword>
<comment type="cofactor">
    <cofactor evidence="1">
        <name>Mg(2+)</name>
        <dbReference type="ChEBI" id="CHEBI:18420"/>
    </cofactor>
</comment>
<evidence type="ECO:0000256" key="8">
    <source>
        <dbReference type="ARBA" id="ARBA00022842"/>
    </source>
</evidence>
<dbReference type="GO" id="GO:0046872">
    <property type="term" value="F:metal ion binding"/>
    <property type="evidence" value="ECO:0007669"/>
    <property type="project" value="UniProtKB-KW"/>
</dbReference>
<feature type="non-terminal residue" evidence="13">
    <location>
        <position position="284"/>
    </location>
</feature>
<dbReference type="InterPro" id="IPR001206">
    <property type="entry name" value="Diacylglycerol_kinase_cat_dom"/>
</dbReference>
<dbReference type="SMART" id="SM00046">
    <property type="entry name" value="DAGKc"/>
    <property type="match status" value="1"/>
</dbReference>
<name>A0A0F9G3B9_9ZZZZ</name>
<dbReference type="PANTHER" id="PTHR12358:SF106">
    <property type="entry name" value="LIPID KINASE YEGS"/>
    <property type="match status" value="1"/>
</dbReference>
<evidence type="ECO:0000259" key="12">
    <source>
        <dbReference type="PROSITE" id="PS50146"/>
    </source>
</evidence>
<evidence type="ECO:0000256" key="2">
    <source>
        <dbReference type="ARBA" id="ARBA00022516"/>
    </source>
</evidence>
<keyword evidence="3" id="KW-0808">Transferase</keyword>
<evidence type="ECO:0000313" key="13">
    <source>
        <dbReference type="EMBL" id="KKL84946.1"/>
    </source>
</evidence>
<organism evidence="13">
    <name type="scientific">marine sediment metagenome</name>
    <dbReference type="NCBI Taxonomy" id="412755"/>
    <lineage>
        <taxon>unclassified sequences</taxon>
        <taxon>metagenomes</taxon>
        <taxon>ecological metagenomes</taxon>
    </lineage>
</organism>
<dbReference type="GO" id="GO:0005524">
    <property type="term" value="F:ATP binding"/>
    <property type="evidence" value="ECO:0007669"/>
    <property type="project" value="UniProtKB-KW"/>
</dbReference>
<dbReference type="Gene3D" id="2.60.200.40">
    <property type="match status" value="1"/>
</dbReference>
<dbReference type="GO" id="GO:0005886">
    <property type="term" value="C:plasma membrane"/>
    <property type="evidence" value="ECO:0007669"/>
    <property type="project" value="TreeGrafter"/>
</dbReference>
<keyword evidence="10" id="KW-0594">Phospholipid biosynthesis</keyword>
<dbReference type="AlphaFoldDB" id="A0A0F9G3B9"/>
<dbReference type="PANTHER" id="PTHR12358">
    <property type="entry name" value="SPHINGOSINE KINASE"/>
    <property type="match status" value="1"/>
</dbReference>
<evidence type="ECO:0000256" key="5">
    <source>
        <dbReference type="ARBA" id="ARBA00022741"/>
    </source>
</evidence>
<protein>
    <recommendedName>
        <fullName evidence="12">DAGKc domain-containing protein</fullName>
    </recommendedName>
</protein>
<gene>
    <name evidence="13" type="ORF">LCGC14_1959640</name>
</gene>
<keyword evidence="6" id="KW-0418">Kinase</keyword>
<dbReference type="GO" id="GO:0016301">
    <property type="term" value="F:kinase activity"/>
    <property type="evidence" value="ECO:0007669"/>
    <property type="project" value="UniProtKB-KW"/>
</dbReference>